<dbReference type="SUPFAM" id="SSF52540">
    <property type="entry name" value="P-loop containing nucleoside triphosphate hydrolases"/>
    <property type="match status" value="1"/>
</dbReference>
<feature type="domain" description="GPI inositol-deacylase winged helix" evidence="5">
    <location>
        <begin position="979"/>
        <end position="1060"/>
    </location>
</feature>
<dbReference type="InterPro" id="IPR036188">
    <property type="entry name" value="FAD/NAD-bd_sf"/>
</dbReference>
<dbReference type="PANTHER" id="PTHR10039:SF16">
    <property type="entry name" value="GPI INOSITOL-DEACYLASE"/>
    <property type="match status" value="1"/>
</dbReference>
<feature type="domain" description="FAD dependent oxidoreductase" evidence="4">
    <location>
        <begin position="9"/>
        <end position="111"/>
    </location>
</feature>
<dbReference type="Gene3D" id="3.40.50.300">
    <property type="entry name" value="P-loop containing nucleotide triphosphate hydrolases"/>
    <property type="match status" value="1"/>
</dbReference>
<feature type="domain" description="Nephrocystin 3-like N-terminal" evidence="6">
    <location>
        <begin position="701"/>
        <end position="869"/>
    </location>
</feature>
<keyword evidence="1" id="KW-0677">Repeat</keyword>
<dbReference type="PROSITE" id="PS51257">
    <property type="entry name" value="PROKAR_LIPOPROTEIN"/>
    <property type="match status" value="1"/>
</dbReference>
<evidence type="ECO:0000259" key="6">
    <source>
        <dbReference type="Pfam" id="PF24883"/>
    </source>
</evidence>
<dbReference type="AlphaFoldDB" id="A0AAN6X8S2"/>
<dbReference type="EMBL" id="MU863990">
    <property type="protein sequence ID" value="KAK4196219.1"/>
    <property type="molecule type" value="Genomic_DNA"/>
</dbReference>
<dbReference type="Pfam" id="PF01266">
    <property type="entry name" value="DAO"/>
    <property type="match status" value="2"/>
</dbReference>
<sequence length="1208" mass="135016">MEEQQKRNIVIIGGGIIGCTTAYFLTRHPKFNPNLHTITLLEATAIAAGASGKAGGLLALWAYPQSLVPLSYRLHKELAAEHNGAQRWGYRRVGCGTITATVTKDDLLARVRATSQPSTSLPERENGDGTGTNGQSNDALPIKSALSDASTREKGSDWQKLPKQDEDASTLLKPSILPNDLDWFDSNVIQHYQEMGQPGATETAQVHPFHFTTSIAALAQEKGVDVRIGAKVTRLKYNSEKTEVIGLEYEDRETGELCEISDATDVVVSAGPWTGKILPRTKIEGLRAHSVVYEADVTPYAVFTDINLPTDFVPEHRARKGQKRKHKRNVDPEVYARPFGEVYACAGEPDSSIPLPETADLVQCDEDQCDDLVSYMGTVSPALGTAPIKAKQACYLPRHMRFGTERDPVIGQSYVKGLWIASGHTCWGIQNGPGTGCLMAEMMLDGHATSADIAELEPKKYKWPLVAYQNLEESLTIRLLLAAVNSVVLHDHFSTMEIAGAVIGVISLGIQATQCIVQYYTSVKDQKTDTARTISKLNRLLSILDSLDNNLKTRKFQPEERSLLKTISGAVQECDEYIHELSEEAKKLTQPAAPKRLTRTASSNIESFARTAARRVTYPFRRDTLQKLDETVDEICAGLTLALQVAQQKKSMVIHDDIEDMKAVLDLVRSTQVESTIRSWLKAPDVSVNYREACRKRHPDTGLWFVKNGVEFTEWLSQPNSFLWLNGFAGCGKSVLSSTVIEWTEKYRKRTNFGAVTSGLAFFYFTFNDETKQDTISMLKSIILQLANQTTAGEEFLIRLRDTYYSTTPPIEALLDTLIAIIEKFDDVYIILDALDESPKPKHRKTLLNALHEIRAWSESRLHLLVTSRDEPDIREYLSPTENEDIKMKNASIDSDIASFITSHLQTNRLLRRWSKYHQEIQEALASRARGVFRWVECQFTALESCPISKAQLRSLLASLPQSLDDTYERMLLNISPECAEDARRILTLLCTATRPLSLPELIEAIAVELDDPPSFNRDKIYEGEDDVLYICPGLLEFDQDANVRIAHYSVQEFLQSDRITKSKASGYHIGSRAANTEVATVCLTYMLDPGVSQLVEKLYAKAKTRETQEAELSQMPFMFYAAGNWETHYRAADNATSSLHSLVVQLFYSSENWASQTLFLSYLKSDRCIFTTPSRSAITSASKYGFDLVGRIDRGEVPSRSVQLTWL</sequence>
<evidence type="ECO:0000256" key="3">
    <source>
        <dbReference type="SAM" id="Phobius"/>
    </source>
</evidence>
<dbReference type="SUPFAM" id="SSF51905">
    <property type="entry name" value="FAD/NAD(P)-binding domain"/>
    <property type="match status" value="1"/>
</dbReference>
<evidence type="ECO:0000256" key="2">
    <source>
        <dbReference type="SAM" id="MobiDB-lite"/>
    </source>
</evidence>
<gene>
    <name evidence="7" type="ORF">QBC40DRAFT_183971</name>
</gene>
<dbReference type="Pfam" id="PF24883">
    <property type="entry name" value="NPHP3_N"/>
    <property type="match status" value="1"/>
</dbReference>
<keyword evidence="3" id="KW-0472">Membrane</keyword>
<evidence type="ECO:0000259" key="5">
    <source>
        <dbReference type="Pfam" id="PF22939"/>
    </source>
</evidence>
<evidence type="ECO:0000313" key="7">
    <source>
        <dbReference type="EMBL" id="KAK4196219.1"/>
    </source>
</evidence>
<accession>A0AAN6X8S2</accession>
<name>A0AAN6X8S2_9PEZI</name>
<keyword evidence="3" id="KW-0812">Transmembrane</keyword>
<proteinExistence type="predicted"/>
<reference evidence="7" key="1">
    <citation type="journal article" date="2023" name="Mol. Phylogenet. Evol.">
        <title>Genome-scale phylogeny and comparative genomics of the fungal order Sordariales.</title>
        <authorList>
            <person name="Hensen N."/>
            <person name="Bonometti L."/>
            <person name="Westerberg I."/>
            <person name="Brannstrom I.O."/>
            <person name="Guillou S."/>
            <person name="Cros-Aarteil S."/>
            <person name="Calhoun S."/>
            <person name="Haridas S."/>
            <person name="Kuo A."/>
            <person name="Mondo S."/>
            <person name="Pangilinan J."/>
            <person name="Riley R."/>
            <person name="LaButti K."/>
            <person name="Andreopoulos B."/>
            <person name="Lipzen A."/>
            <person name="Chen C."/>
            <person name="Yan M."/>
            <person name="Daum C."/>
            <person name="Ng V."/>
            <person name="Clum A."/>
            <person name="Steindorff A."/>
            <person name="Ohm R.A."/>
            <person name="Martin F."/>
            <person name="Silar P."/>
            <person name="Natvig D.O."/>
            <person name="Lalanne C."/>
            <person name="Gautier V."/>
            <person name="Ament-Velasquez S.L."/>
            <person name="Kruys A."/>
            <person name="Hutchinson M.I."/>
            <person name="Powell A.J."/>
            <person name="Barry K."/>
            <person name="Miller A.N."/>
            <person name="Grigoriev I.V."/>
            <person name="Debuchy R."/>
            <person name="Gladieux P."/>
            <person name="Hiltunen Thoren M."/>
            <person name="Johannesson H."/>
        </authorList>
    </citation>
    <scope>NUCLEOTIDE SEQUENCE</scope>
    <source>
        <strain evidence="7">CBS 315.58</strain>
    </source>
</reference>
<feature type="region of interest" description="Disordered" evidence="2">
    <location>
        <begin position="111"/>
        <end position="172"/>
    </location>
</feature>
<organism evidence="7 8">
    <name type="scientific">Triangularia verruculosa</name>
    <dbReference type="NCBI Taxonomy" id="2587418"/>
    <lineage>
        <taxon>Eukaryota</taxon>
        <taxon>Fungi</taxon>
        <taxon>Dikarya</taxon>
        <taxon>Ascomycota</taxon>
        <taxon>Pezizomycotina</taxon>
        <taxon>Sordariomycetes</taxon>
        <taxon>Sordariomycetidae</taxon>
        <taxon>Sordariales</taxon>
        <taxon>Podosporaceae</taxon>
        <taxon>Triangularia</taxon>
    </lineage>
</organism>
<comment type="caution">
    <text evidence="7">The sequence shown here is derived from an EMBL/GenBank/DDBJ whole genome shotgun (WGS) entry which is preliminary data.</text>
</comment>
<dbReference type="Gene3D" id="3.30.9.10">
    <property type="entry name" value="D-Amino Acid Oxidase, subunit A, domain 2"/>
    <property type="match status" value="1"/>
</dbReference>
<evidence type="ECO:0000256" key="1">
    <source>
        <dbReference type="ARBA" id="ARBA00022737"/>
    </source>
</evidence>
<dbReference type="PANTHER" id="PTHR10039">
    <property type="entry name" value="AMELOGENIN"/>
    <property type="match status" value="1"/>
</dbReference>
<evidence type="ECO:0000259" key="4">
    <source>
        <dbReference type="Pfam" id="PF01266"/>
    </source>
</evidence>
<dbReference type="Gene3D" id="3.50.50.60">
    <property type="entry name" value="FAD/NAD(P)-binding domain"/>
    <property type="match status" value="2"/>
</dbReference>
<feature type="transmembrane region" description="Helical" evidence="3">
    <location>
        <begin position="9"/>
        <end position="26"/>
    </location>
</feature>
<reference evidence="7" key="2">
    <citation type="submission" date="2023-05" db="EMBL/GenBank/DDBJ databases">
        <authorList>
            <consortium name="Lawrence Berkeley National Laboratory"/>
            <person name="Steindorff A."/>
            <person name="Hensen N."/>
            <person name="Bonometti L."/>
            <person name="Westerberg I."/>
            <person name="Brannstrom I.O."/>
            <person name="Guillou S."/>
            <person name="Cros-Aarteil S."/>
            <person name="Calhoun S."/>
            <person name="Haridas S."/>
            <person name="Kuo A."/>
            <person name="Mondo S."/>
            <person name="Pangilinan J."/>
            <person name="Riley R."/>
            <person name="Labutti K."/>
            <person name="Andreopoulos B."/>
            <person name="Lipzen A."/>
            <person name="Chen C."/>
            <person name="Yanf M."/>
            <person name="Daum C."/>
            <person name="Ng V."/>
            <person name="Clum A."/>
            <person name="Ohm R."/>
            <person name="Martin F."/>
            <person name="Silar P."/>
            <person name="Natvig D."/>
            <person name="Lalanne C."/>
            <person name="Gautier V."/>
            <person name="Ament-Velasquez S.L."/>
            <person name="Kruys A."/>
            <person name="Hutchinson M.I."/>
            <person name="Powell A.J."/>
            <person name="Barry K."/>
            <person name="Miller A.N."/>
            <person name="Grigoriev I.V."/>
            <person name="Debuchy R."/>
            <person name="Gladieux P."/>
            <person name="Thoren M.H."/>
            <person name="Johannesson H."/>
        </authorList>
    </citation>
    <scope>NUCLEOTIDE SEQUENCE</scope>
    <source>
        <strain evidence="7">CBS 315.58</strain>
    </source>
</reference>
<dbReference type="Pfam" id="PF22939">
    <property type="entry name" value="WHD_GPIID"/>
    <property type="match status" value="1"/>
</dbReference>
<feature type="compositionally biased region" description="Basic and acidic residues" evidence="2">
    <location>
        <begin position="150"/>
        <end position="166"/>
    </location>
</feature>
<dbReference type="InterPro" id="IPR027417">
    <property type="entry name" value="P-loop_NTPase"/>
</dbReference>
<keyword evidence="8" id="KW-1185">Reference proteome</keyword>
<dbReference type="InterPro" id="IPR054471">
    <property type="entry name" value="GPIID_WHD"/>
</dbReference>
<evidence type="ECO:0000313" key="8">
    <source>
        <dbReference type="Proteomes" id="UP001303160"/>
    </source>
</evidence>
<dbReference type="InterPro" id="IPR006076">
    <property type="entry name" value="FAD-dep_OxRdtase"/>
</dbReference>
<keyword evidence="3" id="KW-1133">Transmembrane helix</keyword>
<protein>
    <submittedName>
        <fullName evidence="7">FAD dependent oxidoreductase-domain-containing protein</fullName>
    </submittedName>
</protein>
<dbReference type="InterPro" id="IPR056884">
    <property type="entry name" value="NPHP3-like_N"/>
</dbReference>
<feature type="domain" description="FAD dependent oxidoreductase" evidence="4">
    <location>
        <begin position="201"/>
        <end position="442"/>
    </location>
</feature>
<dbReference type="Proteomes" id="UP001303160">
    <property type="component" value="Unassembled WGS sequence"/>
</dbReference>